<dbReference type="Pfam" id="PF13662">
    <property type="entry name" value="Toprim_4"/>
    <property type="match status" value="1"/>
</dbReference>
<keyword evidence="10 12" id="KW-0238">DNA-binding</keyword>
<keyword evidence="7 12" id="KW-0863">Zinc-finger</keyword>
<dbReference type="Gene3D" id="1.10.860.10">
    <property type="entry name" value="DNAb Helicase, Chain A"/>
    <property type="match status" value="1"/>
</dbReference>
<dbReference type="SMART" id="SM00400">
    <property type="entry name" value="ZnF_CHCC"/>
    <property type="match status" value="1"/>
</dbReference>
<dbReference type="STRING" id="182217.HCW_00315"/>
<keyword evidence="5 12" id="KW-0235">DNA replication</keyword>
<dbReference type="SUPFAM" id="SSF56731">
    <property type="entry name" value="DNA primase core"/>
    <property type="match status" value="1"/>
</dbReference>
<dbReference type="GO" id="GO:0005737">
    <property type="term" value="C:cytoplasm"/>
    <property type="evidence" value="ECO:0007669"/>
    <property type="project" value="TreeGrafter"/>
</dbReference>
<dbReference type="GO" id="GO:1990077">
    <property type="term" value="C:primosome complex"/>
    <property type="evidence" value="ECO:0007669"/>
    <property type="project" value="UniProtKB-KW"/>
</dbReference>
<keyword evidence="3 12" id="KW-0808">Transferase</keyword>
<dbReference type="Proteomes" id="UP000005010">
    <property type="component" value="Chromosome"/>
</dbReference>
<dbReference type="InterPro" id="IPR036977">
    <property type="entry name" value="DNA_primase_Znf_CHC2"/>
</dbReference>
<dbReference type="HAMAP" id="MF_00974">
    <property type="entry name" value="DNA_primase_DnaG"/>
    <property type="match status" value="1"/>
</dbReference>
<dbReference type="GO" id="GO:0000428">
    <property type="term" value="C:DNA-directed RNA polymerase complex"/>
    <property type="evidence" value="ECO:0007669"/>
    <property type="project" value="UniProtKB-KW"/>
</dbReference>
<dbReference type="InterPro" id="IPR016136">
    <property type="entry name" value="DNA_helicase_N/primase_C"/>
</dbReference>
<dbReference type="GO" id="GO:0006269">
    <property type="term" value="P:DNA replication, synthesis of primer"/>
    <property type="evidence" value="ECO:0007669"/>
    <property type="project" value="UniProtKB-UniRule"/>
</dbReference>
<evidence type="ECO:0000256" key="4">
    <source>
        <dbReference type="ARBA" id="ARBA00022695"/>
    </source>
</evidence>
<keyword evidence="8 12" id="KW-0862">Zinc</keyword>
<evidence type="ECO:0000256" key="8">
    <source>
        <dbReference type="ARBA" id="ARBA00022833"/>
    </source>
</evidence>
<dbReference type="InterPro" id="IPR037068">
    <property type="entry name" value="DNA_primase_core_N_sf"/>
</dbReference>
<dbReference type="CDD" id="cd03364">
    <property type="entry name" value="TOPRIM_DnaG_primases"/>
    <property type="match status" value="1"/>
</dbReference>
<dbReference type="Gene3D" id="3.40.1360.10">
    <property type="match status" value="1"/>
</dbReference>
<evidence type="ECO:0000256" key="3">
    <source>
        <dbReference type="ARBA" id="ARBA00022679"/>
    </source>
</evidence>
<dbReference type="InterPro" id="IPR006171">
    <property type="entry name" value="TOPRIM_dom"/>
</dbReference>
<dbReference type="Pfam" id="PF16730">
    <property type="entry name" value="DnaGprimase_HBD"/>
    <property type="match status" value="1"/>
</dbReference>
<dbReference type="InterPro" id="IPR013264">
    <property type="entry name" value="DNAG_N"/>
</dbReference>
<reference evidence="17" key="1">
    <citation type="submission" date="2012-04" db="EMBL/GenBank/DDBJ databases">
        <title>Complete genome sequence of Helicobacter cetorum strain MIT 00-7128.</title>
        <authorList>
            <person name="Kersulyte D."/>
            <person name="Berg D.E."/>
        </authorList>
    </citation>
    <scope>NUCLEOTIDE SEQUENCE [LARGE SCALE GENOMIC DNA]</scope>
    <source>
        <strain evidence="17">MIT 00-7128</strain>
    </source>
</reference>
<keyword evidence="6 12" id="KW-0479">Metal-binding</keyword>
<keyword evidence="9" id="KW-0460">Magnesium</keyword>
<accession>I0EK89</accession>
<evidence type="ECO:0000256" key="1">
    <source>
        <dbReference type="ARBA" id="ARBA00022478"/>
    </source>
</evidence>
<dbReference type="InterPro" id="IPR002694">
    <property type="entry name" value="Znf_CHC2"/>
</dbReference>
<evidence type="ECO:0000256" key="2">
    <source>
        <dbReference type="ARBA" id="ARBA00022515"/>
    </source>
</evidence>
<dbReference type="SUPFAM" id="SSF57783">
    <property type="entry name" value="Zinc beta-ribbon"/>
    <property type="match status" value="1"/>
</dbReference>
<dbReference type="NCBIfam" id="TIGR01391">
    <property type="entry name" value="dnaG"/>
    <property type="match status" value="1"/>
</dbReference>
<dbReference type="Pfam" id="PF01807">
    <property type="entry name" value="Zn_ribbon_DnaG"/>
    <property type="match status" value="1"/>
</dbReference>
<keyword evidence="1 12" id="KW-0240">DNA-directed RNA polymerase</keyword>
<dbReference type="HOGENOM" id="CLU_013501_3_2_7"/>
<dbReference type="Pfam" id="PF08275">
    <property type="entry name" value="DNAG_N"/>
    <property type="match status" value="1"/>
</dbReference>
<evidence type="ECO:0000256" key="9">
    <source>
        <dbReference type="ARBA" id="ARBA00022842"/>
    </source>
</evidence>
<dbReference type="Gene3D" id="3.90.980.10">
    <property type="entry name" value="DNA primase, catalytic core, N-terminal domain"/>
    <property type="match status" value="1"/>
</dbReference>
<protein>
    <recommendedName>
        <fullName evidence="12 13">DNA primase</fullName>
        <ecNumber evidence="12">2.7.7.101</ecNumber>
    </recommendedName>
</protein>
<dbReference type="InterPro" id="IPR034151">
    <property type="entry name" value="TOPRIM_DnaG_bac"/>
</dbReference>
<dbReference type="RefSeq" id="WP_014660234.1">
    <property type="nucleotide sequence ID" value="NC_017737.1"/>
</dbReference>
<dbReference type="PROSITE" id="PS50880">
    <property type="entry name" value="TOPRIM"/>
    <property type="match status" value="1"/>
</dbReference>
<organism evidence="16 17">
    <name type="scientific">Helicobacter cetorum (strain ATCC BAA-429 / MIT 00-7128)</name>
    <dbReference type="NCBI Taxonomy" id="182217"/>
    <lineage>
        <taxon>Bacteria</taxon>
        <taxon>Pseudomonadati</taxon>
        <taxon>Campylobacterota</taxon>
        <taxon>Epsilonproteobacteria</taxon>
        <taxon>Campylobacterales</taxon>
        <taxon>Helicobacteraceae</taxon>
        <taxon>Helicobacter</taxon>
    </lineage>
</organism>
<dbReference type="KEGG" id="hce:HCW_00315"/>
<evidence type="ECO:0000313" key="16">
    <source>
        <dbReference type="EMBL" id="AFI03358.1"/>
    </source>
</evidence>
<evidence type="ECO:0000256" key="10">
    <source>
        <dbReference type="ARBA" id="ARBA00023125"/>
    </source>
</evidence>
<evidence type="ECO:0000256" key="13">
    <source>
        <dbReference type="PIRNR" id="PIRNR002811"/>
    </source>
</evidence>
<proteinExistence type="inferred from homology"/>
<dbReference type="GO" id="GO:0003899">
    <property type="term" value="F:DNA-directed RNA polymerase activity"/>
    <property type="evidence" value="ECO:0007669"/>
    <property type="project" value="UniProtKB-UniRule"/>
</dbReference>
<dbReference type="SMART" id="SM00493">
    <property type="entry name" value="TOPRIM"/>
    <property type="match status" value="1"/>
</dbReference>
<keyword evidence="4 12" id="KW-0548">Nucleotidyltransferase</keyword>
<feature type="domain" description="Toprim" evidence="15">
    <location>
        <begin position="257"/>
        <end position="338"/>
    </location>
</feature>
<comment type="catalytic activity">
    <reaction evidence="12">
        <text>ssDNA + n NTP = ssDNA/pppN(pN)n-1 hybrid + (n-1) diphosphate.</text>
        <dbReference type="EC" id="2.7.7.101"/>
    </reaction>
</comment>
<evidence type="ECO:0000256" key="11">
    <source>
        <dbReference type="ARBA" id="ARBA00023163"/>
    </source>
</evidence>
<name>I0EK89_HELC0</name>
<evidence type="ECO:0000256" key="14">
    <source>
        <dbReference type="PIRSR" id="PIRSR002811-1"/>
    </source>
</evidence>
<comment type="subunit">
    <text evidence="12">Monomer. Interacts with DnaB.</text>
</comment>
<evidence type="ECO:0000256" key="6">
    <source>
        <dbReference type="ARBA" id="ARBA00022723"/>
    </source>
</evidence>
<keyword evidence="2 12" id="KW-0639">Primosome</keyword>
<dbReference type="eggNOG" id="COG0358">
    <property type="taxonomic scope" value="Bacteria"/>
</dbReference>
<keyword evidence="17" id="KW-1185">Reference proteome</keyword>
<dbReference type="InterPro" id="IPR006295">
    <property type="entry name" value="DNA_primase_DnaG"/>
</dbReference>
<comment type="similarity">
    <text evidence="12 13">Belongs to the DnaG primase family.</text>
</comment>
<dbReference type="InterPro" id="IPR030846">
    <property type="entry name" value="DnaG_bac"/>
</dbReference>
<dbReference type="PATRIC" id="fig|182217.3.peg.68"/>
<dbReference type="Gene3D" id="3.90.580.10">
    <property type="entry name" value="Zinc finger, CHC2-type domain"/>
    <property type="match status" value="1"/>
</dbReference>
<dbReference type="InterPro" id="IPR050219">
    <property type="entry name" value="DnaG_primase"/>
</dbReference>
<evidence type="ECO:0000259" key="15">
    <source>
        <dbReference type="PROSITE" id="PS50880"/>
    </source>
</evidence>
<dbReference type="PIRSF" id="PIRSF002811">
    <property type="entry name" value="DnaG"/>
    <property type="match status" value="1"/>
</dbReference>
<dbReference type="PANTHER" id="PTHR30313:SF2">
    <property type="entry name" value="DNA PRIMASE"/>
    <property type="match status" value="1"/>
</dbReference>
<keyword evidence="11 12" id="KW-0804">Transcription</keyword>
<comment type="function">
    <text evidence="12 13">RNA polymerase that catalyzes the synthesis of short RNA molecules used as primers for DNA polymerase during DNA replication.</text>
</comment>
<comment type="cofactor">
    <cofactor evidence="12 13 14">
        <name>Zn(2+)</name>
        <dbReference type="ChEBI" id="CHEBI:29105"/>
    </cofactor>
    <text evidence="12 13 14">Binds 1 zinc ion per monomer.</text>
</comment>
<dbReference type="GO" id="GO:0003677">
    <property type="term" value="F:DNA binding"/>
    <property type="evidence" value="ECO:0007669"/>
    <property type="project" value="UniProtKB-KW"/>
</dbReference>
<dbReference type="GO" id="GO:0008270">
    <property type="term" value="F:zinc ion binding"/>
    <property type="evidence" value="ECO:0007669"/>
    <property type="project" value="UniProtKB-UniRule"/>
</dbReference>
<dbReference type="EMBL" id="CP003479">
    <property type="protein sequence ID" value="AFI03358.1"/>
    <property type="molecule type" value="Genomic_DNA"/>
</dbReference>
<dbReference type="FunFam" id="3.90.580.10:FF:000001">
    <property type="entry name" value="DNA primase"/>
    <property type="match status" value="1"/>
</dbReference>
<dbReference type="PANTHER" id="PTHR30313">
    <property type="entry name" value="DNA PRIMASE"/>
    <property type="match status" value="1"/>
</dbReference>
<dbReference type="AlphaFoldDB" id="I0EK89"/>
<evidence type="ECO:0000256" key="7">
    <source>
        <dbReference type="ARBA" id="ARBA00022771"/>
    </source>
</evidence>
<evidence type="ECO:0000256" key="12">
    <source>
        <dbReference type="HAMAP-Rule" id="MF_00974"/>
    </source>
</evidence>
<gene>
    <name evidence="12 16" type="primary">dnaG</name>
    <name evidence="16" type="ordered locus">HCW_00315</name>
</gene>
<evidence type="ECO:0000313" key="17">
    <source>
        <dbReference type="Proteomes" id="UP000005010"/>
    </source>
</evidence>
<dbReference type="EC" id="2.7.7.101" evidence="12"/>
<evidence type="ECO:0000256" key="5">
    <source>
        <dbReference type="ARBA" id="ARBA00022705"/>
    </source>
</evidence>
<comment type="domain">
    <text evidence="12">Contains an N-terminal zinc-binding domain, a central core domain that contains the primase activity, and a C-terminal DnaB-binding domain.</text>
</comment>
<feature type="zinc finger region" description="CHC2-type" evidence="12 14">
    <location>
        <begin position="37"/>
        <end position="61"/>
    </location>
</feature>
<dbReference type="InterPro" id="IPR031988">
    <property type="entry name" value="DnaG_HBD"/>
</dbReference>
<sequence>MITKSSIERLQQIIDIVEVVSPYVDLKKSGVNYMGRCPFHEERSASFSVNQAKGFYHCFGCGAHGDAINFLREHEKLSFTEAIEKLAHQFNVALEYEQGSYDNTKKLQEDYYLLEEVSSLYQAQLFNAPYFLNYLKQRGLSIESIQAFKLGLCTKTILPDIEHKGLDKDKLIELGVLGKSDGNRNDKNNPSNKIYLRFLERIMFPIYNPSAKVVGFGGRTLKEGVAKYINSPQTKLFDKSSLLYGYHLAKESIYKKKQIVITEGYLDVILLHQAGFNNAVATLGTALTQSHLPLLKKGEPEIILSYDGDKAGQNAAYKASLMLAKEQKSGGVVLFDNNLDPADMVANNKIEALKEKFMHPIAFIEFVLRHVAHSYALNDPLEKDKALKEMLGFLKNFSLLLQNEYKPLIATLLQVPLHVLGIKESTPFQSFNHKIEKPTPNYAQKFVNYSNTLSLEFLEKLVIRYLLEDKSLLDLAIGYIHSGVFLHKKQEFEALCQEKLDDPKLVALLLDTNLPLKQGGFEKELCLLILRYYERQLKEIPKSSLPFSEKMVFLKKAREAIIKLKQGELVAV</sequence>